<evidence type="ECO:0000313" key="3">
    <source>
        <dbReference type="Proteomes" id="UP000823561"/>
    </source>
</evidence>
<feature type="non-terminal residue" evidence="2">
    <location>
        <position position="132"/>
    </location>
</feature>
<dbReference type="PANTHER" id="PTHR12876:SF35">
    <property type="entry name" value="LD08718P-RELATED"/>
    <property type="match status" value="1"/>
</dbReference>
<dbReference type="PANTHER" id="PTHR12876">
    <property type="entry name" value="N4BP1-RELATED"/>
    <property type="match status" value="1"/>
</dbReference>
<gene>
    <name evidence="2" type="ORF">AALO_G00204270</name>
</gene>
<accession>A0AAV6G3L4</accession>
<proteinExistence type="predicted"/>
<evidence type="ECO:0000259" key="1">
    <source>
        <dbReference type="Pfam" id="PF11977"/>
    </source>
</evidence>
<dbReference type="Proteomes" id="UP000823561">
    <property type="component" value="Chromosome 15"/>
</dbReference>
<reference evidence="2" key="1">
    <citation type="submission" date="2020-10" db="EMBL/GenBank/DDBJ databases">
        <title>Chromosome-scale genome assembly of the Allis shad, Alosa alosa.</title>
        <authorList>
            <person name="Margot Z."/>
            <person name="Christophe K."/>
            <person name="Cabau C."/>
            <person name="Louis A."/>
            <person name="Berthelot C."/>
            <person name="Parey E."/>
            <person name="Roest Crollius H."/>
            <person name="Montfort J."/>
            <person name="Robinson-Rechavi M."/>
            <person name="Bucao C."/>
            <person name="Bouchez O."/>
            <person name="Gislard M."/>
            <person name="Lluch J."/>
            <person name="Milhes M."/>
            <person name="Lampietro C."/>
            <person name="Lopez Roques C."/>
            <person name="Donnadieu C."/>
            <person name="Braasch I."/>
            <person name="Desvignes T."/>
            <person name="Postlethwait J."/>
            <person name="Bobe J."/>
            <person name="Guiguen Y."/>
        </authorList>
    </citation>
    <scope>NUCLEOTIDE SEQUENCE</scope>
    <source>
        <strain evidence="2">M-15738</strain>
        <tissue evidence="2">Blood</tissue>
    </source>
</reference>
<evidence type="ECO:0000313" key="2">
    <source>
        <dbReference type="EMBL" id="KAG5269638.1"/>
    </source>
</evidence>
<dbReference type="Pfam" id="PF11977">
    <property type="entry name" value="RNase_Zc3h12a"/>
    <property type="match status" value="1"/>
</dbReference>
<keyword evidence="3" id="KW-1185">Reference proteome</keyword>
<name>A0AAV6G3L4_9TELE</name>
<dbReference type="GO" id="GO:0003729">
    <property type="term" value="F:mRNA binding"/>
    <property type="evidence" value="ECO:0007669"/>
    <property type="project" value="TreeGrafter"/>
</dbReference>
<dbReference type="InterPro" id="IPR051101">
    <property type="entry name" value="ZC3H12/N4BP1_RNase_Reg"/>
</dbReference>
<comment type="caution">
    <text evidence="2">The sequence shown here is derived from an EMBL/GenBank/DDBJ whole genome shotgun (WGS) entry which is preliminary data.</text>
</comment>
<dbReference type="EMBL" id="JADWDJ010000015">
    <property type="protein sequence ID" value="KAG5269638.1"/>
    <property type="molecule type" value="Genomic_DNA"/>
</dbReference>
<organism evidence="2 3">
    <name type="scientific">Alosa alosa</name>
    <name type="common">allis shad</name>
    <dbReference type="NCBI Taxonomy" id="278164"/>
    <lineage>
        <taxon>Eukaryota</taxon>
        <taxon>Metazoa</taxon>
        <taxon>Chordata</taxon>
        <taxon>Craniata</taxon>
        <taxon>Vertebrata</taxon>
        <taxon>Euteleostomi</taxon>
        <taxon>Actinopterygii</taxon>
        <taxon>Neopterygii</taxon>
        <taxon>Teleostei</taxon>
        <taxon>Clupei</taxon>
        <taxon>Clupeiformes</taxon>
        <taxon>Clupeoidei</taxon>
        <taxon>Clupeidae</taxon>
        <taxon>Alosa</taxon>
    </lineage>
</organism>
<dbReference type="GO" id="GO:0036464">
    <property type="term" value="C:cytoplasmic ribonucleoprotein granule"/>
    <property type="evidence" value="ECO:0007669"/>
    <property type="project" value="TreeGrafter"/>
</dbReference>
<protein>
    <recommendedName>
        <fullName evidence="1">RNase NYN domain-containing protein</fullName>
    </recommendedName>
</protein>
<dbReference type="AlphaFoldDB" id="A0AAV6G3L4"/>
<dbReference type="InterPro" id="IPR021869">
    <property type="entry name" value="RNase_Zc3h12_NYN"/>
</dbReference>
<dbReference type="GO" id="GO:0005634">
    <property type="term" value="C:nucleus"/>
    <property type="evidence" value="ECO:0007669"/>
    <property type="project" value="TreeGrafter"/>
</dbReference>
<dbReference type="Gene3D" id="3.40.50.11980">
    <property type="match status" value="1"/>
</dbReference>
<dbReference type="GO" id="GO:0004521">
    <property type="term" value="F:RNA endonuclease activity"/>
    <property type="evidence" value="ECO:0007669"/>
    <property type="project" value="TreeGrafter"/>
</dbReference>
<feature type="domain" description="RNase NYN" evidence="1">
    <location>
        <begin position="9"/>
        <end position="131"/>
    </location>
</feature>
<sequence>MPGKSHNVGKSTASVRLVLAVTYFWERGHRKIIVCIPEWMRKEHILISDIHYLNELQRHLQDFLVYTPDEAGKTSVCHNFMEKLSKHCDAMIITLTGPDSWSETNDRILQFMFMKDAFKLPVDPKSKNNGPN</sequence>